<evidence type="ECO:0000313" key="2">
    <source>
        <dbReference type="Proteomes" id="UP001500653"/>
    </source>
</evidence>
<comment type="caution">
    <text evidence="1">The sequence shown here is derived from an EMBL/GenBank/DDBJ whole genome shotgun (WGS) entry which is preliminary data.</text>
</comment>
<protein>
    <recommendedName>
        <fullName evidence="3">Helix-turn-helix protein</fullName>
    </recommendedName>
</protein>
<name>A0ABN1VYM8_9PSEU</name>
<accession>A0ABN1VYM8</accession>
<evidence type="ECO:0008006" key="3">
    <source>
        <dbReference type="Google" id="ProtNLM"/>
    </source>
</evidence>
<dbReference type="Pfam" id="PF13560">
    <property type="entry name" value="HTH_31"/>
    <property type="match status" value="1"/>
</dbReference>
<organism evidence="1 2">
    <name type="scientific">Prauserella halophila</name>
    <dbReference type="NCBI Taxonomy" id="185641"/>
    <lineage>
        <taxon>Bacteria</taxon>
        <taxon>Bacillati</taxon>
        <taxon>Actinomycetota</taxon>
        <taxon>Actinomycetes</taxon>
        <taxon>Pseudonocardiales</taxon>
        <taxon>Pseudonocardiaceae</taxon>
        <taxon>Prauserella</taxon>
    </lineage>
</organism>
<dbReference type="InterPro" id="IPR011990">
    <property type="entry name" value="TPR-like_helical_dom_sf"/>
</dbReference>
<dbReference type="EMBL" id="BAAALN010000001">
    <property type="protein sequence ID" value="GAA1224911.1"/>
    <property type="molecule type" value="Genomic_DNA"/>
</dbReference>
<dbReference type="Gene3D" id="1.25.40.10">
    <property type="entry name" value="Tetratricopeptide repeat domain"/>
    <property type="match status" value="1"/>
</dbReference>
<evidence type="ECO:0000313" key="1">
    <source>
        <dbReference type="EMBL" id="GAA1224911.1"/>
    </source>
</evidence>
<dbReference type="RefSeq" id="WP_253861790.1">
    <property type="nucleotide sequence ID" value="NZ_BAAALN010000001.1"/>
</dbReference>
<dbReference type="SUPFAM" id="SSF48452">
    <property type="entry name" value="TPR-like"/>
    <property type="match status" value="1"/>
</dbReference>
<reference evidence="1 2" key="1">
    <citation type="journal article" date="2019" name="Int. J. Syst. Evol. Microbiol.">
        <title>The Global Catalogue of Microorganisms (GCM) 10K type strain sequencing project: providing services to taxonomists for standard genome sequencing and annotation.</title>
        <authorList>
            <consortium name="The Broad Institute Genomics Platform"/>
            <consortium name="The Broad Institute Genome Sequencing Center for Infectious Disease"/>
            <person name="Wu L."/>
            <person name="Ma J."/>
        </authorList>
    </citation>
    <scope>NUCLEOTIDE SEQUENCE [LARGE SCALE GENOMIC DNA]</scope>
    <source>
        <strain evidence="1 2">JCM 13023</strain>
    </source>
</reference>
<proteinExistence type="predicted"/>
<sequence>MTELGGNLRAAREAAGVSLAAMAAMAARTHYSKALIGHLETGRRVGDSLAAELERRVIELRHLDDVVGGGDLSPLVLRELSDAQHVVRTASYGEETGRRLLVVVGELAQLAGWVASDAGQYTEAQRVYLDGVSAARDAGDHPLAGQLLSSLSYQVANVGDPADAALLARSAVKGAHGATPVARALLLERLAWASARSRDHDSTRRTLDAVDDSYDQSTDGTEEPEWVYWLDRKEIDVMAGRCLIELGDPTAAEPLLSAAIDAYNPGHAREVALYQTWLAESYARAGVVDAAQSTLTTARKTSQGINSTRLDRRITDIERLLRQP</sequence>
<gene>
    <name evidence="1" type="ORF">GCM10009676_03260</name>
</gene>
<dbReference type="Proteomes" id="UP001500653">
    <property type="component" value="Unassembled WGS sequence"/>
</dbReference>
<keyword evidence="2" id="KW-1185">Reference proteome</keyword>